<dbReference type="OrthoDB" id="8252039at2"/>
<dbReference type="RefSeq" id="WP_079572353.1">
    <property type="nucleotide sequence ID" value="NZ_LT670818.1"/>
</dbReference>
<protein>
    <submittedName>
        <fullName evidence="1">GcrA cell cycle regulator</fullName>
    </submittedName>
</protein>
<sequence length="179" mass="20247">MQSNWEAEHTQALREYLAKGLSYSEIADTINARFNTAYSRNAAIGRAKRLGLAGPERPADNLLHFPKRAPKAKKPRLHPPRERHVPEFMPRIPVFDPAEMPKLRCVEIVPRHLALVDLEPGDCRYPYGGDEEGEAITFCGHPRREGFSYCTPHFELTRNPDIALERPAGTVVLRLVEVA</sequence>
<evidence type="ECO:0000313" key="2">
    <source>
        <dbReference type="Proteomes" id="UP000190675"/>
    </source>
</evidence>
<dbReference type="Proteomes" id="UP000190675">
    <property type="component" value="Chromosome I"/>
</dbReference>
<name>A0A1M5V161_9BRAD</name>
<dbReference type="EMBL" id="LT670818">
    <property type="protein sequence ID" value="SHH68971.1"/>
    <property type="molecule type" value="Genomic_DNA"/>
</dbReference>
<dbReference type="Pfam" id="PF07750">
    <property type="entry name" value="GcrA"/>
    <property type="match status" value="1"/>
</dbReference>
<proteinExistence type="predicted"/>
<dbReference type="AlphaFoldDB" id="A0A1M5V161"/>
<accession>A0A1M5V161</accession>
<evidence type="ECO:0000313" key="1">
    <source>
        <dbReference type="EMBL" id="SHH68971.1"/>
    </source>
</evidence>
<reference evidence="1 2" key="1">
    <citation type="submission" date="2016-11" db="EMBL/GenBank/DDBJ databases">
        <authorList>
            <person name="Jaros S."/>
            <person name="Januszkiewicz K."/>
            <person name="Wedrychowicz H."/>
        </authorList>
    </citation>
    <scope>NUCLEOTIDE SEQUENCE [LARGE SCALE GENOMIC DNA]</scope>
    <source>
        <strain evidence="1 2">GAS242</strain>
    </source>
</reference>
<dbReference type="InterPro" id="IPR011681">
    <property type="entry name" value="GcrA"/>
</dbReference>
<organism evidence="1 2">
    <name type="scientific">Bradyrhizobium erythrophlei</name>
    <dbReference type="NCBI Taxonomy" id="1437360"/>
    <lineage>
        <taxon>Bacteria</taxon>
        <taxon>Pseudomonadati</taxon>
        <taxon>Pseudomonadota</taxon>
        <taxon>Alphaproteobacteria</taxon>
        <taxon>Hyphomicrobiales</taxon>
        <taxon>Nitrobacteraceae</taxon>
        <taxon>Bradyrhizobium</taxon>
    </lineage>
</organism>
<gene>
    <name evidence="1" type="ORF">SAMN05444169_8818</name>
</gene>